<dbReference type="GO" id="GO:0003713">
    <property type="term" value="F:transcription coactivator activity"/>
    <property type="evidence" value="ECO:0000318"/>
    <property type="project" value="GO_Central"/>
</dbReference>
<feature type="compositionally biased region" description="Basic and acidic residues" evidence="4">
    <location>
        <begin position="17"/>
        <end position="79"/>
    </location>
</feature>
<comment type="similarity">
    <text evidence="2">Belongs to the CCDC124 family.</text>
</comment>
<comment type="subcellular location">
    <subcellularLocation>
        <location evidence="1">Midbody</location>
    </subcellularLocation>
</comment>
<dbReference type="InterPro" id="IPR054414">
    <property type="entry name" value="Ccdc124/Oxs1_C"/>
</dbReference>
<dbReference type="InterPro" id="IPR010422">
    <property type="entry name" value="Ccdc124/Oxs1"/>
</dbReference>
<organism evidence="6 7">
    <name type="scientific">Pristionchus pacificus</name>
    <name type="common">Parasitic nematode worm</name>
    <dbReference type="NCBI Taxonomy" id="54126"/>
    <lineage>
        <taxon>Eukaryota</taxon>
        <taxon>Metazoa</taxon>
        <taxon>Ecdysozoa</taxon>
        <taxon>Nematoda</taxon>
        <taxon>Chromadorea</taxon>
        <taxon>Rhabditida</taxon>
        <taxon>Rhabditina</taxon>
        <taxon>Diplogasteromorpha</taxon>
        <taxon>Diplogasteroidea</taxon>
        <taxon>Neodiplogasteridae</taxon>
        <taxon>Pristionchus</taxon>
    </lineage>
</organism>
<name>A0A8R1Z7W7_PRIPA</name>
<proteinExistence type="inferred from homology"/>
<accession>A0A8R1Z7W7</accession>
<dbReference type="GO" id="GO:0005634">
    <property type="term" value="C:nucleus"/>
    <property type="evidence" value="ECO:0000318"/>
    <property type="project" value="GO_Central"/>
</dbReference>
<evidence type="ECO:0000256" key="2">
    <source>
        <dbReference type="ARBA" id="ARBA00008296"/>
    </source>
</evidence>
<evidence type="ECO:0000259" key="5">
    <source>
        <dbReference type="Pfam" id="PF06244"/>
    </source>
</evidence>
<dbReference type="PANTHER" id="PTHR21680:SF0">
    <property type="entry name" value="COILED-COIL DOMAIN-CONTAINING PROTEIN 124"/>
    <property type="match status" value="1"/>
</dbReference>
<feature type="region of interest" description="Disordered" evidence="4">
    <location>
        <begin position="1"/>
        <end position="93"/>
    </location>
</feature>
<evidence type="ECO:0000256" key="4">
    <source>
        <dbReference type="SAM" id="MobiDB-lite"/>
    </source>
</evidence>
<feature type="domain" description="Coiled-coil" evidence="5">
    <location>
        <begin position="133"/>
        <end position="211"/>
    </location>
</feature>
<dbReference type="EnsemblMetazoa" id="PPA47152.1">
    <property type="protein sequence ID" value="PPA47152.1"/>
    <property type="gene ID" value="WBGene00305014"/>
</dbReference>
<dbReference type="AlphaFoldDB" id="A0A8R1Z7W7"/>
<sequence>MPKKFTGENSKAVAAKARKDGAKEAEKEKKQKAAEDAYWADDDKNVAKKQARKEEDEKKRLETQRRKEENRKAAEEEMKSMQGKSAAPTKVTQATILARKEVEKREAEKRAREEKLAASKIITSPDNIEENVNVEDATVSSARNIEDALSLLTTSAPEVDMHPEKRMKASYESYAEGNLPILKEQNPTLRLSQLKQILKKNWMKAPENPLNIKMNALTSSDNSL</sequence>
<keyword evidence="7" id="KW-1185">Reference proteome</keyword>
<dbReference type="OrthoDB" id="76412at2759"/>
<reference evidence="6" key="2">
    <citation type="submission" date="2022-06" db="UniProtKB">
        <authorList>
            <consortium name="EnsemblMetazoa"/>
        </authorList>
    </citation>
    <scope>IDENTIFICATION</scope>
    <source>
        <strain evidence="6">PS312</strain>
    </source>
</reference>
<keyword evidence="3" id="KW-0175">Coiled coil</keyword>
<evidence type="ECO:0000313" key="6">
    <source>
        <dbReference type="EnsemblMetazoa" id="PPA47152.1"/>
    </source>
</evidence>
<gene>
    <name evidence="6" type="primary">WBGene00305014</name>
</gene>
<dbReference type="Pfam" id="PF06244">
    <property type="entry name" value="Ccdc124"/>
    <property type="match status" value="1"/>
</dbReference>
<reference evidence="7" key="1">
    <citation type="journal article" date="2008" name="Nat. Genet.">
        <title>The Pristionchus pacificus genome provides a unique perspective on nematode lifestyle and parasitism.</title>
        <authorList>
            <person name="Dieterich C."/>
            <person name="Clifton S.W."/>
            <person name="Schuster L.N."/>
            <person name="Chinwalla A."/>
            <person name="Delehaunty K."/>
            <person name="Dinkelacker I."/>
            <person name="Fulton L."/>
            <person name="Fulton R."/>
            <person name="Godfrey J."/>
            <person name="Minx P."/>
            <person name="Mitreva M."/>
            <person name="Roeseler W."/>
            <person name="Tian H."/>
            <person name="Witte H."/>
            <person name="Yang S.P."/>
            <person name="Wilson R.K."/>
            <person name="Sommer R.J."/>
        </authorList>
    </citation>
    <scope>NUCLEOTIDE SEQUENCE [LARGE SCALE GENOMIC DNA]</scope>
    <source>
        <strain evidence="7">PS312</strain>
    </source>
</reference>
<evidence type="ECO:0000313" key="7">
    <source>
        <dbReference type="Proteomes" id="UP000005239"/>
    </source>
</evidence>
<dbReference type="Proteomes" id="UP000005239">
    <property type="component" value="Unassembled WGS sequence"/>
</dbReference>
<dbReference type="GO" id="GO:0030496">
    <property type="term" value="C:midbody"/>
    <property type="evidence" value="ECO:0007669"/>
    <property type="project" value="UniProtKB-SubCell"/>
</dbReference>
<dbReference type="GO" id="GO:0006366">
    <property type="term" value="P:transcription by RNA polymerase II"/>
    <property type="evidence" value="ECO:0000318"/>
    <property type="project" value="GO_Central"/>
</dbReference>
<protein>
    <recommendedName>
        <fullName evidence="5">Coiled-coil domain-containing protein</fullName>
    </recommendedName>
</protein>
<dbReference type="PANTHER" id="PTHR21680">
    <property type="entry name" value="COILED-COIL DOMAIN-CONTAINING PROTEIN 124"/>
    <property type="match status" value="1"/>
</dbReference>
<evidence type="ECO:0000256" key="1">
    <source>
        <dbReference type="ARBA" id="ARBA00004214"/>
    </source>
</evidence>
<evidence type="ECO:0000256" key="3">
    <source>
        <dbReference type="ARBA" id="ARBA00023054"/>
    </source>
</evidence>